<dbReference type="GO" id="GO:0000166">
    <property type="term" value="F:nucleotide binding"/>
    <property type="evidence" value="ECO:0007669"/>
    <property type="project" value="UniProtKB-KW"/>
</dbReference>
<keyword evidence="2 9" id="KW-0808">Transferase</keyword>
<organism evidence="13 14">
    <name type="scientific">candidate division WOR-1 bacterium RIFCSPLOWO2_02_FULL_46_20</name>
    <dbReference type="NCBI Taxonomy" id="1802567"/>
    <lineage>
        <taxon>Bacteria</taxon>
        <taxon>Bacillati</taxon>
        <taxon>Saganbacteria</taxon>
    </lineage>
</organism>
<dbReference type="Pfam" id="PF13735">
    <property type="entry name" value="tRNA_NucTran2_2"/>
    <property type="match status" value="1"/>
</dbReference>
<accession>A0A1F4RCS9</accession>
<dbReference type="GO" id="GO:0008033">
    <property type="term" value="P:tRNA processing"/>
    <property type="evidence" value="ECO:0007669"/>
    <property type="project" value="UniProtKB-KW"/>
</dbReference>
<evidence type="ECO:0000256" key="3">
    <source>
        <dbReference type="ARBA" id="ARBA00022694"/>
    </source>
</evidence>
<dbReference type="CDD" id="cd05398">
    <property type="entry name" value="NT_ClassII-CCAase"/>
    <property type="match status" value="1"/>
</dbReference>
<comment type="cofactor">
    <cofactor evidence="1">
        <name>Mg(2+)</name>
        <dbReference type="ChEBI" id="CHEBI:18420"/>
    </cofactor>
</comment>
<comment type="similarity">
    <text evidence="9">Belongs to the tRNA nucleotidyltransferase/poly(A) polymerase family.</text>
</comment>
<dbReference type="GO" id="GO:0016779">
    <property type="term" value="F:nucleotidyltransferase activity"/>
    <property type="evidence" value="ECO:0007669"/>
    <property type="project" value="UniProtKB-KW"/>
</dbReference>
<gene>
    <name evidence="13" type="ORF">A3H38_01160</name>
</gene>
<dbReference type="SUPFAM" id="SSF81301">
    <property type="entry name" value="Nucleotidyltransferase"/>
    <property type="match status" value="1"/>
</dbReference>
<dbReference type="PANTHER" id="PTHR46173:SF1">
    <property type="entry name" value="CCA TRNA NUCLEOTIDYLTRANSFERASE 1, MITOCHONDRIAL"/>
    <property type="match status" value="1"/>
</dbReference>
<dbReference type="Pfam" id="PF12627">
    <property type="entry name" value="PolyA_pol_RNAbd"/>
    <property type="match status" value="1"/>
</dbReference>
<keyword evidence="3" id="KW-0819">tRNA processing</keyword>
<dbReference type="Gene3D" id="3.30.460.10">
    <property type="entry name" value="Beta Polymerase, domain 2"/>
    <property type="match status" value="1"/>
</dbReference>
<evidence type="ECO:0000313" key="13">
    <source>
        <dbReference type="EMBL" id="OGC05991.1"/>
    </source>
</evidence>
<sequence>MLKTPKTANKIIAALKDNGYQAYLVGGCVRDLLLGLNPHEWDVTTSARPDEVTKLFPKVAPTGIDYGTVTVILDKENFEVTTFRSDEKYVDGRHPSNVVFTNDVHKDLSRRDFTINALAYDPQTKELIDDFGGQKDLKKKIIKAVGQPLERFSEDGLRAVRACRFAAKLGFKIESDTLAAIAKTLAVTQKVAPERLHDEIVKMLSADKPSIGFELMRQTGLLKLIVPELEAGFGVEQPRQFHKYDVYWHNLQACDAAAKGNIALRLAALLHDIEKPSCKDGNHFYNHDQVGAATAENILKRLKFSNADIKKITGLVSQHMFNYTSEWTNAAVRRFIRRIGGLENVADLFALRLADNQAMEREIDVQYLTELQKRIDKIVGEANALHIADLKVNGTDVMETLNVPAGPKVGQVLDALLEKVLDDPKLNDKTTLLKLIKDYAA</sequence>
<dbReference type="InterPro" id="IPR043519">
    <property type="entry name" value="NT_sf"/>
</dbReference>
<comment type="caution">
    <text evidence="13">The sequence shown here is derived from an EMBL/GenBank/DDBJ whole genome shotgun (WGS) entry which is preliminary data.</text>
</comment>
<dbReference type="GO" id="GO:0000049">
    <property type="term" value="F:tRNA binding"/>
    <property type="evidence" value="ECO:0007669"/>
    <property type="project" value="TreeGrafter"/>
</dbReference>
<keyword evidence="7" id="KW-0460">Magnesium</keyword>
<evidence type="ECO:0000256" key="4">
    <source>
        <dbReference type="ARBA" id="ARBA00022695"/>
    </source>
</evidence>
<dbReference type="Proteomes" id="UP000176938">
    <property type="component" value="Unassembled WGS sequence"/>
</dbReference>
<evidence type="ECO:0008006" key="15">
    <source>
        <dbReference type="Google" id="ProtNLM"/>
    </source>
</evidence>
<keyword evidence="4" id="KW-0548">Nucleotidyltransferase</keyword>
<dbReference type="Gene3D" id="1.10.246.80">
    <property type="match status" value="1"/>
</dbReference>
<evidence type="ECO:0000259" key="12">
    <source>
        <dbReference type="Pfam" id="PF13735"/>
    </source>
</evidence>
<dbReference type="EMBL" id="METP01000030">
    <property type="protein sequence ID" value="OGC05991.1"/>
    <property type="molecule type" value="Genomic_DNA"/>
</dbReference>
<dbReference type="GO" id="GO:0046872">
    <property type="term" value="F:metal ion binding"/>
    <property type="evidence" value="ECO:0007669"/>
    <property type="project" value="UniProtKB-KW"/>
</dbReference>
<evidence type="ECO:0000256" key="1">
    <source>
        <dbReference type="ARBA" id="ARBA00001946"/>
    </source>
</evidence>
<evidence type="ECO:0000256" key="8">
    <source>
        <dbReference type="ARBA" id="ARBA00022884"/>
    </source>
</evidence>
<evidence type="ECO:0000259" key="11">
    <source>
        <dbReference type="Pfam" id="PF12627"/>
    </source>
</evidence>
<keyword evidence="5" id="KW-0479">Metal-binding</keyword>
<evidence type="ECO:0000256" key="9">
    <source>
        <dbReference type="RuleBase" id="RU003953"/>
    </source>
</evidence>
<evidence type="ECO:0000259" key="10">
    <source>
        <dbReference type="Pfam" id="PF01743"/>
    </source>
</evidence>
<dbReference type="SUPFAM" id="SSF81891">
    <property type="entry name" value="Poly A polymerase C-terminal region-like"/>
    <property type="match status" value="1"/>
</dbReference>
<proteinExistence type="inferred from homology"/>
<feature type="domain" description="Poly A polymerase head" evidence="10">
    <location>
        <begin position="22"/>
        <end position="142"/>
    </location>
</feature>
<evidence type="ECO:0000256" key="7">
    <source>
        <dbReference type="ARBA" id="ARBA00022842"/>
    </source>
</evidence>
<dbReference type="InterPro" id="IPR032828">
    <property type="entry name" value="PolyA_RNA-bd"/>
</dbReference>
<evidence type="ECO:0000313" key="14">
    <source>
        <dbReference type="Proteomes" id="UP000176938"/>
    </source>
</evidence>
<dbReference type="InterPro" id="IPR032810">
    <property type="entry name" value="CCA-adding_enz_C"/>
</dbReference>
<dbReference type="AlphaFoldDB" id="A0A1F4RCS9"/>
<feature type="domain" description="tRNA nucleotidyltransferase/poly(A) polymerase RNA and SrmB- binding" evidence="11">
    <location>
        <begin position="170"/>
        <end position="231"/>
    </location>
</feature>
<dbReference type="PANTHER" id="PTHR46173">
    <property type="entry name" value="CCA TRNA NUCLEOTIDYLTRANSFERASE 1, MITOCHONDRIAL"/>
    <property type="match status" value="1"/>
</dbReference>
<dbReference type="InterPro" id="IPR050264">
    <property type="entry name" value="Bact_CCA-adding_enz_type3_sf"/>
</dbReference>
<dbReference type="Pfam" id="PF01743">
    <property type="entry name" value="PolyA_pol"/>
    <property type="match status" value="1"/>
</dbReference>
<evidence type="ECO:0000256" key="2">
    <source>
        <dbReference type="ARBA" id="ARBA00022679"/>
    </source>
</evidence>
<dbReference type="PROSITE" id="PS51257">
    <property type="entry name" value="PROKAR_LIPOPROTEIN"/>
    <property type="match status" value="1"/>
</dbReference>
<evidence type="ECO:0000256" key="6">
    <source>
        <dbReference type="ARBA" id="ARBA00022741"/>
    </source>
</evidence>
<dbReference type="InterPro" id="IPR002646">
    <property type="entry name" value="PolA_pol_head_dom"/>
</dbReference>
<reference evidence="13 14" key="1">
    <citation type="journal article" date="2016" name="Nat. Commun.">
        <title>Thousands of microbial genomes shed light on interconnected biogeochemical processes in an aquifer system.</title>
        <authorList>
            <person name="Anantharaman K."/>
            <person name="Brown C.T."/>
            <person name="Hug L.A."/>
            <person name="Sharon I."/>
            <person name="Castelle C.J."/>
            <person name="Probst A.J."/>
            <person name="Thomas B.C."/>
            <person name="Singh A."/>
            <person name="Wilkins M.J."/>
            <person name="Karaoz U."/>
            <person name="Brodie E.L."/>
            <person name="Williams K.H."/>
            <person name="Hubbard S.S."/>
            <person name="Banfield J.F."/>
        </authorList>
    </citation>
    <scope>NUCLEOTIDE SEQUENCE [LARGE SCALE GENOMIC DNA]</scope>
</reference>
<keyword evidence="8 9" id="KW-0694">RNA-binding</keyword>
<protein>
    <recommendedName>
        <fullName evidence="15">HD domain-containing protein</fullName>
    </recommendedName>
</protein>
<feature type="domain" description="CCA-adding enzyme C-terminal" evidence="12">
    <location>
        <begin position="293"/>
        <end position="435"/>
    </location>
</feature>
<keyword evidence="6" id="KW-0547">Nucleotide-binding</keyword>
<name>A0A1F4RCS9_UNCSA</name>
<evidence type="ECO:0000256" key="5">
    <source>
        <dbReference type="ARBA" id="ARBA00022723"/>
    </source>
</evidence>
<dbReference type="Gene3D" id="1.10.3090.10">
    <property type="entry name" value="cca-adding enzyme, domain 2"/>
    <property type="match status" value="1"/>
</dbReference>